<reference evidence="8" key="1">
    <citation type="journal article" date="2014" name="Nat. Commun.">
        <title>The emerging biofuel crop Camelina sativa retains a highly undifferentiated hexaploid genome structure.</title>
        <authorList>
            <person name="Kagale S."/>
            <person name="Koh C."/>
            <person name="Nixon J."/>
            <person name="Bollina V."/>
            <person name="Clarke W.E."/>
            <person name="Tuteja R."/>
            <person name="Spillane C."/>
            <person name="Robinson S.J."/>
            <person name="Links M.G."/>
            <person name="Clarke C."/>
            <person name="Higgins E.E."/>
            <person name="Huebert T."/>
            <person name="Sharpe A.G."/>
            <person name="Parkin I.A."/>
        </authorList>
    </citation>
    <scope>NUCLEOTIDE SEQUENCE [LARGE SCALE GENOMIC DNA]</scope>
    <source>
        <strain evidence="8">cv. DH55</strain>
    </source>
</reference>
<name>A0ABM0UBZ5_CAMSA</name>
<dbReference type="RefSeq" id="XP_010438918.1">
    <property type="nucleotide sequence ID" value="XM_010440616.1"/>
</dbReference>
<dbReference type="PANTHER" id="PTHR31232:SF163">
    <property type="entry name" value="S-PROTEIN HOMOLOG 18-RELATED"/>
    <property type="match status" value="1"/>
</dbReference>
<evidence type="ECO:0000256" key="5">
    <source>
        <dbReference type="ARBA" id="ARBA00022729"/>
    </source>
</evidence>
<keyword evidence="4 6" id="KW-0964">Secreted</keyword>
<keyword evidence="7" id="KW-0812">Transmembrane</keyword>
<dbReference type="Pfam" id="PF05938">
    <property type="entry name" value="Self-incomp_S1"/>
    <property type="match status" value="1"/>
</dbReference>
<keyword evidence="7" id="KW-1133">Transmembrane helix</keyword>
<keyword evidence="8" id="KW-1185">Reference proteome</keyword>
<evidence type="ECO:0000256" key="6">
    <source>
        <dbReference type="RuleBase" id="RU367044"/>
    </source>
</evidence>
<sequence length="135" mass="15765">MCGSYAFNILFSVIFMVILFGSLCEARLRLDVDIINDIDPNVQLGLHCKSKDKDLGSQSLAPHQHWGFREAINVWETTLFFCHFKWGSQDKWFDILVTRRDQYVCKHHPCVWSIRLDGPCRLTGQEKCYPWNANI</sequence>
<comment type="similarity">
    <text evidence="2 6">Belongs to the plant self-incompatibility (S1) protein family.</text>
</comment>
<evidence type="ECO:0000256" key="1">
    <source>
        <dbReference type="ARBA" id="ARBA00004613"/>
    </source>
</evidence>
<feature type="transmembrane region" description="Helical" evidence="7">
    <location>
        <begin position="6"/>
        <end position="24"/>
    </location>
</feature>
<keyword evidence="7" id="KW-0472">Membrane</keyword>
<reference evidence="9" key="2">
    <citation type="submission" date="2025-08" db="UniProtKB">
        <authorList>
            <consortium name="RefSeq"/>
        </authorList>
    </citation>
    <scope>IDENTIFICATION</scope>
    <source>
        <tissue evidence="9">Leaf</tissue>
    </source>
</reference>
<evidence type="ECO:0000313" key="8">
    <source>
        <dbReference type="Proteomes" id="UP000694864"/>
    </source>
</evidence>
<keyword evidence="5" id="KW-0732">Signal</keyword>
<dbReference type="GeneID" id="104722452"/>
<dbReference type="Proteomes" id="UP000694864">
    <property type="component" value="Chromosome 11"/>
</dbReference>
<evidence type="ECO:0000313" key="9">
    <source>
        <dbReference type="RefSeq" id="XP_010438918.1"/>
    </source>
</evidence>
<proteinExistence type="inferred from homology"/>
<evidence type="ECO:0000256" key="3">
    <source>
        <dbReference type="ARBA" id="ARBA00022471"/>
    </source>
</evidence>
<comment type="subcellular location">
    <subcellularLocation>
        <location evidence="1 6">Secreted</location>
    </subcellularLocation>
</comment>
<evidence type="ECO:0000256" key="2">
    <source>
        <dbReference type="ARBA" id="ARBA00005581"/>
    </source>
</evidence>
<dbReference type="PANTHER" id="PTHR31232">
    <property type="match status" value="1"/>
</dbReference>
<organism evidence="8 9">
    <name type="scientific">Camelina sativa</name>
    <name type="common">False flax</name>
    <name type="synonym">Myagrum sativum</name>
    <dbReference type="NCBI Taxonomy" id="90675"/>
    <lineage>
        <taxon>Eukaryota</taxon>
        <taxon>Viridiplantae</taxon>
        <taxon>Streptophyta</taxon>
        <taxon>Embryophyta</taxon>
        <taxon>Tracheophyta</taxon>
        <taxon>Spermatophyta</taxon>
        <taxon>Magnoliopsida</taxon>
        <taxon>eudicotyledons</taxon>
        <taxon>Gunneridae</taxon>
        <taxon>Pentapetalae</taxon>
        <taxon>rosids</taxon>
        <taxon>malvids</taxon>
        <taxon>Brassicales</taxon>
        <taxon>Brassicaceae</taxon>
        <taxon>Camelineae</taxon>
        <taxon>Camelina</taxon>
    </lineage>
</organism>
<gene>
    <name evidence="9" type="primary">LOC104722452</name>
</gene>
<evidence type="ECO:0000256" key="4">
    <source>
        <dbReference type="ARBA" id="ARBA00022525"/>
    </source>
</evidence>
<evidence type="ECO:0000256" key="7">
    <source>
        <dbReference type="SAM" id="Phobius"/>
    </source>
</evidence>
<keyword evidence="3 6" id="KW-0713">Self-incompatibility</keyword>
<accession>A0ABM0UBZ5</accession>
<protein>
    <recommendedName>
        <fullName evidence="6">S-protein homolog</fullName>
    </recommendedName>
</protein>
<dbReference type="InterPro" id="IPR010264">
    <property type="entry name" value="Self-incomp_S1"/>
</dbReference>